<reference evidence="2" key="1">
    <citation type="submission" date="2017-11" db="EMBL/GenBank/DDBJ databases">
        <authorList>
            <person name="Zhu W."/>
        </authorList>
    </citation>
    <scope>NUCLEOTIDE SEQUENCE [LARGE SCALE GENOMIC DNA]</scope>
    <source>
        <strain evidence="2">160</strain>
    </source>
</reference>
<accession>A0A345PIK0</accession>
<evidence type="ECO:0000313" key="1">
    <source>
        <dbReference type="EMBL" id="AXI09830.1"/>
    </source>
</evidence>
<proteinExistence type="predicted"/>
<dbReference type="KEGG" id="ocn:CUC15_13230"/>
<keyword evidence="1" id="KW-0378">Hydrolase</keyword>
<dbReference type="OrthoDB" id="2706506at2"/>
<protein>
    <submittedName>
        <fullName evidence="1">Hydrolase</fullName>
    </submittedName>
</protein>
<dbReference type="EMBL" id="CP024848">
    <property type="protein sequence ID" value="AXI09830.1"/>
    <property type="molecule type" value="Genomic_DNA"/>
</dbReference>
<dbReference type="Proteomes" id="UP000253908">
    <property type="component" value="Chromosome"/>
</dbReference>
<dbReference type="AlphaFoldDB" id="A0A345PIK0"/>
<dbReference type="RefSeq" id="WP_114917117.1">
    <property type="nucleotide sequence ID" value="NZ_CP024848.1"/>
</dbReference>
<name>A0A345PIK0_9BACI</name>
<sequence>MEKKTYYINIGTGEISKVKNNNNIALSIQATSSEVSQLRRKMDNMHDSSFDSFIRAQIPFLEYHHDQANDQYDSNLLEAYQLIHRLGDSQTKEHIESMGISLDNHE</sequence>
<evidence type="ECO:0000313" key="2">
    <source>
        <dbReference type="Proteomes" id="UP000253908"/>
    </source>
</evidence>
<organism evidence="1 2">
    <name type="scientific">Oceanobacillus zhaokaii</name>
    <dbReference type="NCBI Taxonomy" id="2052660"/>
    <lineage>
        <taxon>Bacteria</taxon>
        <taxon>Bacillati</taxon>
        <taxon>Bacillota</taxon>
        <taxon>Bacilli</taxon>
        <taxon>Bacillales</taxon>
        <taxon>Bacillaceae</taxon>
        <taxon>Oceanobacillus</taxon>
    </lineage>
</organism>
<gene>
    <name evidence="1" type="ORF">CUC15_13230</name>
</gene>
<keyword evidence="2" id="KW-1185">Reference proteome</keyword>
<dbReference type="GO" id="GO:0016787">
    <property type="term" value="F:hydrolase activity"/>
    <property type="evidence" value="ECO:0007669"/>
    <property type="project" value="UniProtKB-KW"/>
</dbReference>